<evidence type="ECO:0000313" key="2">
    <source>
        <dbReference type="Proteomes" id="UP000250078"/>
    </source>
</evidence>
<evidence type="ECO:0000313" key="1">
    <source>
        <dbReference type="EMBL" id="OCK86758.1"/>
    </source>
</evidence>
<reference evidence="1 2" key="1">
    <citation type="journal article" date="2016" name="Nat. Commun.">
        <title>Ectomycorrhizal ecology is imprinted in the genome of the dominant symbiotic fungus Cenococcum geophilum.</title>
        <authorList>
            <consortium name="DOE Joint Genome Institute"/>
            <person name="Peter M."/>
            <person name="Kohler A."/>
            <person name="Ohm R.A."/>
            <person name="Kuo A."/>
            <person name="Krutzmann J."/>
            <person name="Morin E."/>
            <person name="Arend M."/>
            <person name="Barry K.W."/>
            <person name="Binder M."/>
            <person name="Choi C."/>
            <person name="Clum A."/>
            <person name="Copeland A."/>
            <person name="Grisel N."/>
            <person name="Haridas S."/>
            <person name="Kipfer T."/>
            <person name="LaButti K."/>
            <person name="Lindquist E."/>
            <person name="Lipzen A."/>
            <person name="Maire R."/>
            <person name="Meier B."/>
            <person name="Mihaltcheva S."/>
            <person name="Molinier V."/>
            <person name="Murat C."/>
            <person name="Poggeler S."/>
            <person name="Quandt C.A."/>
            <person name="Sperisen C."/>
            <person name="Tritt A."/>
            <person name="Tisserant E."/>
            <person name="Crous P.W."/>
            <person name="Henrissat B."/>
            <person name="Nehls U."/>
            <person name="Egli S."/>
            <person name="Spatafora J.W."/>
            <person name="Grigoriev I.V."/>
            <person name="Martin F.M."/>
        </authorList>
    </citation>
    <scope>NUCLEOTIDE SEQUENCE [LARGE SCALE GENOMIC DNA]</scope>
    <source>
        <strain evidence="1 2">1.58</strain>
    </source>
</reference>
<name>A0ACC8EKD6_9PEZI</name>
<dbReference type="Proteomes" id="UP000250078">
    <property type="component" value="Unassembled WGS sequence"/>
</dbReference>
<sequence>MRNNAALTFPLPTPPHETRKCIHPPLSNSRDIRILELQPGQFKDPIRCSFKVVSLDDYDTDYEAMSYVWGTDQPDYEIWFSETKFPVRSNLYFALLRFRKSACVRRLWIDAICIDQENIRERNEQILLMKDVYSTASVVIIWLGKEDTLTRSVFQSIHEVVRRNEMSYMSDIQGEENHPKQESENALFVTNTWFERAWIYQEIVCSRAATVYCG</sequence>
<gene>
    <name evidence="1" type="ORF">K441DRAFT_597603</name>
</gene>
<feature type="non-terminal residue" evidence="1">
    <location>
        <position position="214"/>
    </location>
</feature>
<accession>A0ACC8EKD6</accession>
<dbReference type="EMBL" id="KV748285">
    <property type="protein sequence ID" value="OCK86758.1"/>
    <property type="molecule type" value="Genomic_DNA"/>
</dbReference>
<keyword evidence="2" id="KW-1185">Reference proteome</keyword>
<organism evidence="1 2">
    <name type="scientific">Cenococcum geophilum 1.58</name>
    <dbReference type="NCBI Taxonomy" id="794803"/>
    <lineage>
        <taxon>Eukaryota</taxon>
        <taxon>Fungi</taxon>
        <taxon>Dikarya</taxon>
        <taxon>Ascomycota</taxon>
        <taxon>Pezizomycotina</taxon>
        <taxon>Dothideomycetes</taxon>
        <taxon>Pleosporomycetidae</taxon>
        <taxon>Gloniales</taxon>
        <taxon>Gloniaceae</taxon>
        <taxon>Cenococcum</taxon>
    </lineage>
</organism>
<protein>
    <submittedName>
        <fullName evidence="1">HET-domain-containing protein</fullName>
    </submittedName>
</protein>
<proteinExistence type="predicted"/>